<dbReference type="Proteomes" id="UP000265515">
    <property type="component" value="Unassembled WGS sequence"/>
</dbReference>
<name>A0A388M9R2_CHABU</name>
<organism evidence="2 3">
    <name type="scientific">Chara braunii</name>
    <name type="common">Braun's stonewort</name>
    <dbReference type="NCBI Taxonomy" id="69332"/>
    <lineage>
        <taxon>Eukaryota</taxon>
        <taxon>Viridiplantae</taxon>
        <taxon>Streptophyta</taxon>
        <taxon>Charophyceae</taxon>
        <taxon>Charales</taxon>
        <taxon>Characeae</taxon>
        <taxon>Chara</taxon>
    </lineage>
</organism>
<protein>
    <submittedName>
        <fullName evidence="2">Uncharacterized protein</fullName>
    </submittedName>
</protein>
<feature type="compositionally biased region" description="Acidic residues" evidence="1">
    <location>
        <begin position="145"/>
        <end position="156"/>
    </location>
</feature>
<reference evidence="2 3" key="1">
    <citation type="journal article" date="2018" name="Cell">
        <title>The Chara Genome: Secondary Complexity and Implications for Plant Terrestrialization.</title>
        <authorList>
            <person name="Nishiyama T."/>
            <person name="Sakayama H."/>
            <person name="Vries J.D."/>
            <person name="Buschmann H."/>
            <person name="Saint-Marcoux D."/>
            <person name="Ullrich K.K."/>
            <person name="Haas F.B."/>
            <person name="Vanderstraeten L."/>
            <person name="Becker D."/>
            <person name="Lang D."/>
            <person name="Vosolsobe S."/>
            <person name="Rombauts S."/>
            <person name="Wilhelmsson P.K.I."/>
            <person name="Janitza P."/>
            <person name="Kern R."/>
            <person name="Heyl A."/>
            <person name="Rumpler F."/>
            <person name="Villalobos L.I.A.C."/>
            <person name="Clay J.M."/>
            <person name="Skokan R."/>
            <person name="Toyoda A."/>
            <person name="Suzuki Y."/>
            <person name="Kagoshima H."/>
            <person name="Schijlen E."/>
            <person name="Tajeshwar N."/>
            <person name="Catarino B."/>
            <person name="Hetherington A.J."/>
            <person name="Saltykova A."/>
            <person name="Bonnot C."/>
            <person name="Breuninger H."/>
            <person name="Symeonidi A."/>
            <person name="Radhakrishnan G.V."/>
            <person name="Van Nieuwerburgh F."/>
            <person name="Deforce D."/>
            <person name="Chang C."/>
            <person name="Karol K.G."/>
            <person name="Hedrich R."/>
            <person name="Ulvskov P."/>
            <person name="Glockner G."/>
            <person name="Delwiche C.F."/>
            <person name="Petrasek J."/>
            <person name="Van de Peer Y."/>
            <person name="Friml J."/>
            <person name="Beilby M."/>
            <person name="Dolan L."/>
            <person name="Kohara Y."/>
            <person name="Sugano S."/>
            <person name="Fujiyama A."/>
            <person name="Delaux P.-M."/>
            <person name="Quint M."/>
            <person name="TheiBen G."/>
            <person name="Hagemann M."/>
            <person name="Harholt J."/>
            <person name="Dunand C."/>
            <person name="Zachgo S."/>
            <person name="Langdale J."/>
            <person name="Maumus F."/>
            <person name="Straeten D.V.D."/>
            <person name="Gould S.B."/>
            <person name="Rensing S.A."/>
        </authorList>
    </citation>
    <scope>NUCLEOTIDE SEQUENCE [LARGE SCALE GENOMIC DNA]</scope>
    <source>
        <strain evidence="2 3">S276</strain>
    </source>
</reference>
<dbReference type="EMBL" id="BFEA01000883">
    <property type="protein sequence ID" value="GBG91223.1"/>
    <property type="molecule type" value="Genomic_DNA"/>
</dbReference>
<evidence type="ECO:0000313" key="2">
    <source>
        <dbReference type="EMBL" id="GBG91223.1"/>
    </source>
</evidence>
<gene>
    <name evidence="2" type="ORF">CBR_g52105</name>
</gene>
<accession>A0A388M9R2</accession>
<feature type="compositionally biased region" description="Acidic residues" evidence="1">
    <location>
        <begin position="96"/>
        <end position="105"/>
    </location>
</feature>
<evidence type="ECO:0000313" key="3">
    <source>
        <dbReference type="Proteomes" id="UP000265515"/>
    </source>
</evidence>
<feature type="region of interest" description="Disordered" evidence="1">
    <location>
        <begin position="86"/>
        <end position="157"/>
    </location>
</feature>
<feature type="compositionally biased region" description="Basic and acidic residues" evidence="1">
    <location>
        <begin position="126"/>
        <end position="144"/>
    </location>
</feature>
<feature type="region of interest" description="Disordered" evidence="1">
    <location>
        <begin position="186"/>
        <end position="210"/>
    </location>
</feature>
<dbReference type="Gramene" id="GBG91223">
    <property type="protein sequence ID" value="GBG91223"/>
    <property type="gene ID" value="CBR_g52105"/>
</dbReference>
<proteinExistence type="predicted"/>
<dbReference type="AlphaFoldDB" id="A0A388M9R2"/>
<evidence type="ECO:0000256" key="1">
    <source>
        <dbReference type="SAM" id="MobiDB-lite"/>
    </source>
</evidence>
<comment type="caution">
    <text evidence="2">The sequence shown here is derived from an EMBL/GenBank/DDBJ whole genome shotgun (WGS) entry which is preliminary data.</text>
</comment>
<keyword evidence="3" id="KW-1185">Reference proteome</keyword>
<sequence>MNHVVTKGQTLSNSNVNFLMMQCELCGQGFQGSQTKAAVHFTIKNNCPKVFMEQLAEIWNKTNYTFDQSHCRTILDFVKSRAYRENRCTSGRDQAGEDEDEDSEDELRAAEGQEDDDDNDMPTMGVRREEERARGKMRGEKVVDEDNTPDEDDNDHDADIVASLDGGFMVGGRRGQEGASRAMMEAKGSKKRKRKAKNIVTRTPPAPSLPKKRKILRQTSMVEAFNPVWQRDFSNYFLKWYYVSGIPFEAASRPEYHRMRKHLLECKPYTHPALPTHCVILGDDIREQQQVMTDLVAAIHKDIGATVATILTDGRKSITSDHIVKFLVAGPTGAYLFRTMQRDGAV</sequence>